<gene>
    <name evidence="3" type="ORF">FHU34_114360</name>
</gene>
<evidence type="ECO:0000313" key="3">
    <source>
        <dbReference type="EMBL" id="TWG18985.1"/>
    </source>
</evidence>
<dbReference type="OrthoDB" id="9786503at2"/>
<proteinExistence type="predicted"/>
<name>A0A561W557_9ACTN</name>
<comment type="caution">
    <text evidence="3">The sequence shown here is derived from an EMBL/GenBank/DDBJ whole genome shotgun (WGS) entry which is preliminary data.</text>
</comment>
<protein>
    <submittedName>
        <fullName evidence="3">Methyltransferase family protein</fullName>
    </submittedName>
</protein>
<keyword evidence="1 3" id="KW-0808">Transferase</keyword>
<sequence length="213" mass="22779">MTHSFDKDYWQQHWQQTHGDKAGSMAGNPPNPYLAQETAGLAPGTALDAGCGAGAEAIWLASHGWQLTAADISADALARAADRATAGGQAESIRWVEADLTVWEPGMRFDLVTTHYAHPAMPQLAFYQRISDWVAPGGTLLIVGHLHTGHGHGHGHGHQHPAEATVTLADITAVLNTADWKIVTAEEHRRPVPGPGGQTVSLHDVVVRATRRP</sequence>
<feature type="domain" description="Methyltransferase" evidence="2">
    <location>
        <begin position="47"/>
        <end position="138"/>
    </location>
</feature>
<dbReference type="GO" id="GO:0032259">
    <property type="term" value="P:methylation"/>
    <property type="evidence" value="ECO:0007669"/>
    <property type="project" value="UniProtKB-KW"/>
</dbReference>
<evidence type="ECO:0000259" key="2">
    <source>
        <dbReference type="Pfam" id="PF13649"/>
    </source>
</evidence>
<accession>A0A561W557</accession>
<dbReference type="InterPro" id="IPR041698">
    <property type="entry name" value="Methyltransf_25"/>
</dbReference>
<dbReference type="PANTHER" id="PTHR43861">
    <property type="entry name" value="TRANS-ACONITATE 2-METHYLTRANSFERASE-RELATED"/>
    <property type="match status" value="1"/>
</dbReference>
<dbReference type="InterPro" id="IPR029063">
    <property type="entry name" value="SAM-dependent_MTases_sf"/>
</dbReference>
<dbReference type="GO" id="GO:0008168">
    <property type="term" value="F:methyltransferase activity"/>
    <property type="evidence" value="ECO:0007669"/>
    <property type="project" value="UniProtKB-KW"/>
</dbReference>
<dbReference type="Proteomes" id="UP000317685">
    <property type="component" value="Unassembled WGS sequence"/>
</dbReference>
<dbReference type="CDD" id="cd02440">
    <property type="entry name" value="AdoMet_MTases"/>
    <property type="match status" value="1"/>
</dbReference>
<dbReference type="Gene3D" id="3.40.50.150">
    <property type="entry name" value="Vaccinia Virus protein VP39"/>
    <property type="match status" value="1"/>
</dbReference>
<evidence type="ECO:0000256" key="1">
    <source>
        <dbReference type="ARBA" id="ARBA00022679"/>
    </source>
</evidence>
<dbReference type="SUPFAM" id="SSF53335">
    <property type="entry name" value="S-adenosyl-L-methionine-dependent methyltransferases"/>
    <property type="match status" value="1"/>
</dbReference>
<dbReference type="EMBL" id="VIWZ01000001">
    <property type="protein sequence ID" value="TWG18985.1"/>
    <property type="molecule type" value="Genomic_DNA"/>
</dbReference>
<dbReference type="AlphaFoldDB" id="A0A561W557"/>
<organism evidence="3 4">
    <name type="scientific">Micromonospora taraxaci</name>
    <dbReference type="NCBI Taxonomy" id="1316803"/>
    <lineage>
        <taxon>Bacteria</taxon>
        <taxon>Bacillati</taxon>
        <taxon>Actinomycetota</taxon>
        <taxon>Actinomycetes</taxon>
        <taxon>Micromonosporales</taxon>
        <taxon>Micromonosporaceae</taxon>
        <taxon>Micromonospora</taxon>
    </lineage>
</organism>
<dbReference type="Pfam" id="PF13649">
    <property type="entry name" value="Methyltransf_25"/>
    <property type="match status" value="1"/>
</dbReference>
<dbReference type="RefSeq" id="WP_145783404.1">
    <property type="nucleotide sequence ID" value="NZ_VIWZ01000001.1"/>
</dbReference>
<evidence type="ECO:0000313" key="4">
    <source>
        <dbReference type="Proteomes" id="UP000317685"/>
    </source>
</evidence>
<keyword evidence="4" id="KW-1185">Reference proteome</keyword>
<keyword evidence="3" id="KW-0489">Methyltransferase</keyword>
<dbReference type="GeneID" id="300129849"/>
<reference evidence="3 4" key="1">
    <citation type="submission" date="2019-06" db="EMBL/GenBank/DDBJ databases">
        <title>Sequencing the genomes of 1000 actinobacteria strains.</title>
        <authorList>
            <person name="Klenk H.-P."/>
        </authorList>
    </citation>
    <scope>NUCLEOTIDE SEQUENCE [LARGE SCALE GENOMIC DNA]</scope>
    <source>
        <strain evidence="3 4">DSM 45885</strain>
    </source>
</reference>